<dbReference type="Proteomes" id="UP000799776">
    <property type="component" value="Unassembled WGS sequence"/>
</dbReference>
<feature type="region of interest" description="Disordered" evidence="1">
    <location>
        <begin position="417"/>
        <end position="471"/>
    </location>
</feature>
<dbReference type="OrthoDB" id="67027at2759"/>
<proteinExistence type="predicted"/>
<feature type="compositionally biased region" description="Basic and acidic residues" evidence="1">
    <location>
        <begin position="270"/>
        <end position="288"/>
    </location>
</feature>
<sequence length="726" mass="79341">MEAIIGAVYEDGGVDAAQDLLITLGMLEKVPWTIETSKTNNDLRRGIKALHLGNIPWRLTVDCLVPSIRVAVDWKLPLEKLEHFISELVRHSQDLNTSLRDEEFSRYQKEVSKLQLRGMHPMAITAIINSRIAEAKKRSPNVKRSQKREISVERSVAERENLEKGATKASHLSMQENITEYPKEAEHLKGVDLLERAEDPKGAQDLKDTGLLEEAAHGKEATDPKDVAVSKGVEHPRDIDLPDEAADPKGAEDSENIDVRVEVSGLEEATEPKEAAGLKEATDPKEAANSEGTAALNNMGVSKEDYQTGITILTEWWLHVSSWQNSTPLHLPSKGLAPRWEIIARGLEKFYKSGQADAIRSQEKLPLFMLHLISSRRHVEKLIDASRSGRAKVVRSVAKNIWRAYSDKADTCLGTGGIEENGSRLTETANMSSLKDNSKAHLEERESAENLKRNPQEDAQDTNFANTSSVTGNYVGNVDGLTTIGPGLPPQATSEVGSTANPSDETEAEKIATMLSTDGLKDLEDDARTELPEMAKGEFGPYKHISPRDLEVDSSARFVDAMTSEGIPYDHDFLDQARDSPVVDPEVIREDEGTSSETSSASGIPEVRKGNEDFSFQDVSLDPENSPIAEVPKSTTGIDEVPSEDVDLGSKPDSESFANISKSSDSNHSSPYDEKSPSSKAEPISEPPEMTQGIDEDSLKNVIPGSDSLLSRGSAKFESRTCSGAS</sequence>
<feature type="compositionally biased region" description="Polar residues" evidence="1">
    <location>
        <begin position="423"/>
        <end position="435"/>
    </location>
</feature>
<keyword evidence="3" id="KW-1185">Reference proteome</keyword>
<dbReference type="AlphaFoldDB" id="A0A9P4I492"/>
<accession>A0A9P4I492</accession>
<evidence type="ECO:0000256" key="1">
    <source>
        <dbReference type="SAM" id="MobiDB-lite"/>
    </source>
</evidence>
<feature type="region of interest" description="Disordered" evidence="1">
    <location>
        <begin position="215"/>
        <end position="254"/>
    </location>
</feature>
<evidence type="ECO:0000313" key="3">
    <source>
        <dbReference type="Proteomes" id="UP000799776"/>
    </source>
</evidence>
<protein>
    <submittedName>
        <fullName evidence="2">Uncharacterized protein</fullName>
    </submittedName>
</protein>
<evidence type="ECO:0000313" key="2">
    <source>
        <dbReference type="EMBL" id="KAF2091531.1"/>
    </source>
</evidence>
<reference evidence="2" key="1">
    <citation type="journal article" date="2020" name="Stud. Mycol.">
        <title>101 Dothideomycetes genomes: a test case for predicting lifestyles and emergence of pathogens.</title>
        <authorList>
            <person name="Haridas S."/>
            <person name="Albert R."/>
            <person name="Binder M."/>
            <person name="Bloem J."/>
            <person name="Labutti K."/>
            <person name="Salamov A."/>
            <person name="Andreopoulos B."/>
            <person name="Baker S."/>
            <person name="Barry K."/>
            <person name="Bills G."/>
            <person name="Bluhm B."/>
            <person name="Cannon C."/>
            <person name="Castanera R."/>
            <person name="Culley D."/>
            <person name="Daum C."/>
            <person name="Ezra D."/>
            <person name="Gonzalez J."/>
            <person name="Henrissat B."/>
            <person name="Kuo A."/>
            <person name="Liang C."/>
            <person name="Lipzen A."/>
            <person name="Lutzoni F."/>
            <person name="Magnuson J."/>
            <person name="Mondo S."/>
            <person name="Nolan M."/>
            <person name="Ohm R."/>
            <person name="Pangilinan J."/>
            <person name="Park H.-J."/>
            <person name="Ramirez L."/>
            <person name="Alfaro M."/>
            <person name="Sun H."/>
            <person name="Tritt A."/>
            <person name="Yoshinaga Y."/>
            <person name="Zwiers L.-H."/>
            <person name="Turgeon B."/>
            <person name="Goodwin S."/>
            <person name="Spatafora J."/>
            <person name="Crous P."/>
            <person name="Grigoriev I."/>
        </authorList>
    </citation>
    <scope>NUCLEOTIDE SEQUENCE</scope>
    <source>
        <strain evidence="2">CBS 121410</strain>
    </source>
</reference>
<feature type="region of interest" description="Disordered" evidence="1">
    <location>
        <begin position="266"/>
        <end position="295"/>
    </location>
</feature>
<comment type="caution">
    <text evidence="2">The sequence shown here is derived from an EMBL/GenBank/DDBJ whole genome shotgun (WGS) entry which is preliminary data.</text>
</comment>
<feature type="compositionally biased region" description="Basic and acidic residues" evidence="1">
    <location>
        <begin position="147"/>
        <end position="166"/>
    </location>
</feature>
<feature type="region of interest" description="Disordered" evidence="1">
    <location>
        <begin position="570"/>
        <end position="726"/>
    </location>
</feature>
<feature type="compositionally biased region" description="Polar residues" evidence="1">
    <location>
        <begin position="461"/>
        <end position="471"/>
    </location>
</feature>
<feature type="compositionally biased region" description="Basic and acidic residues" evidence="1">
    <location>
        <begin position="436"/>
        <end position="456"/>
    </location>
</feature>
<feature type="region of interest" description="Disordered" evidence="1">
    <location>
        <begin position="135"/>
        <end position="170"/>
    </location>
</feature>
<organism evidence="2 3">
    <name type="scientific">Saccharata proteae CBS 121410</name>
    <dbReference type="NCBI Taxonomy" id="1314787"/>
    <lineage>
        <taxon>Eukaryota</taxon>
        <taxon>Fungi</taxon>
        <taxon>Dikarya</taxon>
        <taxon>Ascomycota</taxon>
        <taxon>Pezizomycotina</taxon>
        <taxon>Dothideomycetes</taxon>
        <taxon>Dothideomycetes incertae sedis</taxon>
        <taxon>Botryosphaeriales</taxon>
        <taxon>Saccharataceae</taxon>
        <taxon>Saccharata</taxon>
    </lineage>
</organism>
<name>A0A9P4I492_9PEZI</name>
<feature type="compositionally biased region" description="Low complexity" evidence="1">
    <location>
        <begin position="661"/>
        <end position="670"/>
    </location>
</feature>
<dbReference type="EMBL" id="ML978711">
    <property type="protein sequence ID" value="KAF2091531.1"/>
    <property type="molecule type" value="Genomic_DNA"/>
</dbReference>
<gene>
    <name evidence="2" type="ORF">K490DRAFT_60970</name>
</gene>